<reference evidence="5 7" key="1">
    <citation type="submission" date="2018-06" db="EMBL/GenBank/DDBJ databases">
        <title>Recombination Drives Gene Content and Phenotype Evolution in Wild Type E. coli Strains.</title>
        <authorList>
            <person name="Field C.M."/>
            <person name="Silander O.K."/>
            <person name="Van Nimwegen E."/>
        </authorList>
    </citation>
    <scope>NUCLEOTIDE SEQUENCE [LARGE SCALE GENOMIC DNA]</scope>
    <source>
        <strain evidence="5 7">SC344</strain>
    </source>
</reference>
<dbReference type="InterPro" id="IPR001867">
    <property type="entry name" value="OmpR/PhoB-type_DNA-bd"/>
</dbReference>
<evidence type="ECO:0000256" key="1">
    <source>
        <dbReference type="ARBA" id="ARBA00023125"/>
    </source>
</evidence>
<reference evidence="4 9" key="3">
    <citation type="submission" date="2021-05" db="EMBL/GenBank/DDBJ databases">
        <title>Genome sequence of E. marmotae isolates.</title>
        <authorList>
            <person name="Binsker U."/>
            <person name="Hammerl J.A."/>
        </authorList>
    </citation>
    <scope>NUCLEOTIDE SEQUENCE [LARGE SCALE GENOMIC DNA]</scope>
    <source>
        <strain evidence="4 9">21-MO00586</strain>
    </source>
</reference>
<reference evidence="6 8" key="2">
    <citation type="submission" date="2018-12" db="EMBL/GenBank/DDBJ databases">
        <authorList>
            <consortium name="Pathogen Informatics"/>
        </authorList>
    </citation>
    <scope>NUCLEOTIDE SEQUENCE [LARGE SCALE GENOMIC DNA]</scope>
    <source>
        <strain evidence="6 8">NCTC8196</strain>
    </source>
</reference>
<evidence type="ECO:0000313" key="8">
    <source>
        <dbReference type="Proteomes" id="UP000277464"/>
    </source>
</evidence>
<evidence type="ECO:0000313" key="6">
    <source>
        <dbReference type="EMBL" id="VED80899.1"/>
    </source>
</evidence>
<protein>
    <submittedName>
        <fullName evidence="6">Putative invasion genes regulator</fullName>
    </submittedName>
    <submittedName>
        <fullName evidence="5">Transcriptional regulator HilA</fullName>
    </submittedName>
    <submittedName>
        <fullName evidence="4">Winged helix-turn-helix domain-containing protein</fullName>
    </submittedName>
</protein>
<dbReference type="Proteomes" id="UP000254454">
    <property type="component" value="Unassembled WGS sequence"/>
</dbReference>
<dbReference type="Pfam" id="PF00486">
    <property type="entry name" value="Trans_reg_C"/>
    <property type="match status" value="1"/>
</dbReference>
<dbReference type="SUPFAM" id="SSF48452">
    <property type="entry name" value="TPR-like"/>
    <property type="match status" value="1"/>
</dbReference>
<keyword evidence="9" id="KW-1185">Reference proteome</keyword>
<dbReference type="SMART" id="SM00862">
    <property type="entry name" value="Trans_reg_C"/>
    <property type="match status" value="1"/>
</dbReference>
<dbReference type="InterPro" id="IPR036388">
    <property type="entry name" value="WH-like_DNA-bd_sf"/>
</dbReference>
<evidence type="ECO:0000313" key="7">
    <source>
        <dbReference type="Proteomes" id="UP000254454"/>
    </source>
</evidence>
<sequence>MDLEIKFSYHFPDGIILTEDGILTKGNEQSYIPPKELGVLFVLLESAGNVVSKDMIIESVWKNVIVSDESLTRCIYSLRCIFEQIGYTRCIETIYRKGYRFSGQVFKIKGNQYNEAGSTIALFPFTTSHSHQDPLTLNQELIQFISNKKNDNLYIYPMAATQYCIDNKSQTAFLARFKPDYFITGRINQHDTSNSLYVEVIDAKSFYLVASTHLQADDIQKISQFIISNLYMVMKDPETAPGLISQNESSNEHVLSKEMSAGKNALNEFTPESIVKAITIFENLIKKYNTQLLINECYCLLAECHMSLALHGIYEHKHATQKALEFIDKVSDKAIFDGKILGIMGLITGLSGQATTSRIFFDHAQIKILDVASLYYYKSLVNIYNERIEDAISCIEQSLLLEPKIHKTAIIKKSIDAYVSTMQNKKSVLSYHGTEKEHHLAIINNIQKLRQLTNYNNTIDFNNQYAVA</sequence>
<dbReference type="GeneID" id="86947698"/>
<dbReference type="Proteomes" id="UP001235723">
    <property type="component" value="Unassembled WGS sequence"/>
</dbReference>
<proteinExistence type="predicted"/>
<dbReference type="AlphaFoldDB" id="A0A370V2G6"/>
<name>A0A370V2G6_9ESCH</name>
<keyword evidence="1 2" id="KW-0238">DNA-binding</keyword>
<evidence type="ECO:0000313" key="9">
    <source>
        <dbReference type="Proteomes" id="UP001235723"/>
    </source>
</evidence>
<feature type="DNA-binding region" description="OmpR/PhoB-type" evidence="2">
    <location>
        <begin position="6"/>
        <end position="103"/>
    </location>
</feature>
<gene>
    <name evidence="5" type="primary">hilA</name>
    <name evidence="5" type="ORF">C4A13_03807</name>
    <name evidence="4" type="ORF">KJE03_08775</name>
    <name evidence="6" type="ORF">NCTC8196_03663</name>
</gene>
<dbReference type="GO" id="GO:0003677">
    <property type="term" value="F:DNA binding"/>
    <property type="evidence" value="ECO:0007669"/>
    <property type="project" value="UniProtKB-UniRule"/>
</dbReference>
<dbReference type="InterPro" id="IPR011990">
    <property type="entry name" value="TPR-like_helical_dom_sf"/>
</dbReference>
<evidence type="ECO:0000313" key="4">
    <source>
        <dbReference type="EMBL" id="MDQ9293572.1"/>
    </source>
</evidence>
<accession>A0A370V2G6</accession>
<dbReference type="GO" id="GO:0000160">
    <property type="term" value="P:phosphorelay signal transduction system"/>
    <property type="evidence" value="ECO:0007669"/>
    <property type="project" value="InterPro"/>
</dbReference>
<dbReference type="RefSeq" id="WP_016249153.1">
    <property type="nucleotide sequence ID" value="NZ_CP072689.1"/>
</dbReference>
<dbReference type="InterPro" id="IPR016032">
    <property type="entry name" value="Sig_transdc_resp-reg_C-effctor"/>
</dbReference>
<dbReference type="Proteomes" id="UP000277464">
    <property type="component" value="Chromosome"/>
</dbReference>
<dbReference type="CDD" id="cd00383">
    <property type="entry name" value="trans_reg_C"/>
    <property type="match status" value="1"/>
</dbReference>
<dbReference type="GO" id="GO:0006355">
    <property type="term" value="P:regulation of DNA-templated transcription"/>
    <property type="evidence" value="ECO:0007669"/>
    <property type="project" value="InterPro"/>
</dbReference>
<dbReference type="Gene3D" id="1.10.10.10">
    <property type="entry name" value="Winged helix-like DNA-binding domain superfamily/Winged helix DNA-binding domain"/>
    <property type="match status" value="1"/>
</dbReference>
<dbReference type="EMBL" id="LR134270">
    <property type="protein sequence ID" value="VED80899.1"/>
    <property type="molecule type" value="Genomic_DNA"/>
</dbReference>
<evidence type="ECO:0000256" key="2">
    <source>
        <dbReference type="PROSITE-ProRule" id="PRU01091"/>
    </source>
</evidence>
<dbReference type="SUPFAM" id="SSF46894">
    <property type="entry name" value="C-terminal effector domain of the bipartite response regulators"/>
    <property type="match status" value="1"/>
</dbReference>
<dbReference type="EMBL" id="JAHCRT010000004">
    <property type="protein sequence ID" value="MDQ9293572.1"/>
    <property type="molecule type" value="Genomic_DNA"/>
</dbReference>
<organism evidence="5 7">
    <name type="scientific">Escherichia marmotae</name>
    <dbReference type="NCBI Taxonomy" id="1499973"/>
    <lineage>
        <taxon>Bacteria</taxon>
        <taxon>Pseudomonadati</taxon>
        <taxon>Pseudomonadota</taxon>
        <taxon>Gammaproteobacteria</taxon>
        <taxon>Enterobacterales</taxon>
        <taxon>Enterobacteriaceae</taxon>
        <taxon>Escherichia</taxon>
    </lineage>
</organism>
<dbReference type="EMBL" id="QONO01000201">
    <property type="protein sequence ID" value="RDR22847.1"/>
    <property type="molecule type" value="Genomic_DNA"/>
</dbReference>
<evidence type="ECO:0000259" key="3">
    <source>
        <dbReference type="PROSITE" id="PS51755"/>
    </source>
</evidence>
<dbReference type="PROSITE" id="PS51755">
    <property type="entry name" value="OMPR_PHOB"/>
    <property type="match status" value="1"/>
</dbReference>
<feature type="domain" description="OmpR/PhoB-type" evidence="3">
    <location>
        <begin position="6"/>
        <end position="103"/>
    </location>
</feature>
<evidence type="ECO:0000313" key="5">
    <source>
        <dbReference type="EMBL" id="RDR22847.1"/>
    </source>
</evidence>